<evidence type="ECO:0000313" key="2">
    <source>
        <dbReference type="EMBL" id="KQL61113.1"/>
    </source>
</evidence>
<dbReference type="AlphaFoldDB" id="A0A0Q3U4Q5"/>
<accession>A0A0Q3U4Q5</accession>
<protein>
    <submittedName>
        <fullName evidence="2">Uncharacterized protein</fullName>
    </submittedName>
</protein>
<evidence type="ECO:0000313" key="3">
    <source>
        <dbReference type="Proteomes" id="UP000051836"/>
    </source>
</evidence>
<feature type="region of interest" description="Disordered" evidence="1">
    <location>
        <begin position="158"/>
        <end position="183"/>
    </location>
</feature>
<feature type="compositionally biased region" description="Basic and acidic residues" evidence="1">
    <location>
        <begin position="118"/>
        <end position="137"/>
    </location>
</feature>
<comment type="caution">
    <text evidence="2">The sequence shown here is derived from an EMBL/GenBank/DDBJ whole genome shotgun (WGS) entry which is preliminary data.</text>
</comment>
<feature type="region of interest" description="Disordered" evidence="1">
    <location>
        <begin position="105"/>
        <end position="137"/>
    </location>
</feature>
<proteinExistence type="predicted"/>
<sequence>MKLGEEDLKSTFAFCLDSHRFEEAGLREKEEEEKQLTMPEISAVVIEFSWKEVCLDELQGEENGGEGSYHHLVVALVCMRWSRAKPGEIQARLLGCLLSSPCVPVTPSSGGRSGPKNLAERKREKVAEREREKGERESPWWLPAEFVKPLHELERLVEEPDASAIRADREYPKQNEIEKEKKK</sequence>
<feature type="compositionally biased region" description="Basic and acidic residues" evidence="1">
    <location>
        <begin position="166"/>
        <end position="183"/>
    </location>
</feature>
<reference evidence="2 3" key="1">
    <citation type="submission" date="2015-10" db="EMBL/GenBank/DDBJ databases">
        <authorList>
            <person name="Gilbert D.G."/>
        </authorList>
    </citation>
    <scope>NUCLEOTIDE SEQUENCE [LARGE SCALE GENOMIC DNA]</scope>
    <source>
        <strain evidence="2">FVVF132</strain>
    </source>
</reference>
<dbReference type="Proteomes" id="UP000051836">
    <property type="component" value="Unassembled WGS sequence"/>
</dbReference>
<name>A0A0Q3U4Q5_AMAAE</name>
<gene>
    <name evidence="2" type="ORF">AAES_01156</name>
</gene>
<dbReference type="EMBL" id="LMAW01000021">
    <property type="protein sequence ID" value="KQL61113.1"/>
    <property type="molecule type" value="Genomic_DNA"/>
</dbReference>
<evidence type="ECO:0000256" key="1">
    <source>
        <dbReference type="SAM" id="MobiDB-lite"/>
    </source>
</evidence>
<organism evidence="2 3">
    <name type="scientific">Amazona aestiva</name>
    <name type="common">Blue-fronted Amazon parrot</name>
    <dbReference type="NCBI Taxonomy" id="12930"/>
    <lineage>
        <taxon>Eukaryota</taxon>
        <taxon>Metazoa</taxon>
        <taxon>Chordata</taxon>
        <taxon>Craniata</taxon>
        <taxon>Vertebrata</taxon>
        <taxon>Euteleostomi</taxon>
        <taxon>Archelosauria</taxon>
        <taxon>Archosauria</taxon>
        <taxon>Dinosauria</taxon>
        <taxon>Saurischia</taxon>
        <taxon>Theropoda</taxon>
        <taxon>Coelurosauria</taxon>
        <taxon>Aves</taxon>
        <taxon>Neognathae</taxon>
        <taxon>Neoaves</taxon>
        <taxon>Telluraves</taxon>
        <taxon>Australaves</taxon>
        <taxon>Psittaciformes</taxon>
        <taxon>Psittacidae</taxon>
        <taxon>Amazona</taxon>
    </lineage>
</organism>
<keyword evidence="3" id="KW-1185">Reference proteome</keyword>